<dbReference type="PRINTS" id="PR00411">
    <property type="entry name" value="PNDRDTASEI"/>
</dbReference>
<dbReference type="AlphaFoldDB" id="A0AAF0BLL8"/>
<protein>
    <submittedName>
        <fullName evidence="2">NAD(P)-binding domain-containing protein</fullName>
    </submittedName>
</protein>
<dbReference type="PANTHER" id="PTHR43539">
    <property type="entry name" value="FLAVIN-BINDING MONOOXYGENASE-LIKE PROTEIN (AFU_ORTHOLOGUE AFUA_4G09220)"/>
    <property type="match status" value="1"/>
</dbReference>
<reference evidence="2" key="1">
    <citation type="submission" date="2023-01" db="EMBL/GenBank/DDBJ databases">
        <title>The genome sequence of Kordiimonadaceae bacterium 6D33.</title>
        <authorList>
            <person name="Liu Y."/>
        </authorList>
    </citation>
    <scope>NUCLEOTIDE SEQUENCE</scope>
    <source>
        <strain evidence="2">6D33</strain>
    </source>
</reference>
<dbReference type="RefSeq" id="WP_289502808.1">
    <property type="nucleotide sequence ID" value="NZ_CP116805.1"/>
</dbReference>
<dbReference type="InterPro" id="IPR036188">
    <property type="entry name" value="FAD/NAD-bd_sf"/>
</dbReference>
<name>A0AAF0BLL8_9PROT</name>
<dbReference type="Pfam" id="PF13738">
    <property type="entry name" value="Pyr_redox_3"/>
    <property type="match status" value="1"/>
</dbReference>
<dbReference type="GO" id="GO:0050660">
    <property type="term" value="F:flavin adenine dinucleotide binding"/>
    <property type="evidence" value="ECO:0007669"/>
    <property type="project" value="TreeGrafter"/>
</dbReference>
<evidence type="ECO:0000256" key="1">
    <source>
        <dbReference type="ARBA" id="ARBA00023002"/>
    </source>
</evidence>
<dbReference type="GO" id="GO:0004497">
    <property type="term" value="F:monooxygenase activity"/>
    <property type="evidence" value="ECO:0007669"/>
    <property type="project" value="TreeGrafter"/>
</dbReference>
<evidence type="ECO:0000313" key="3">
    <source>
        <dbReference type="Proteomes" id="UP001217500"/>
    </source>
</evidence>
<accession>A0AAF0BLL8</accession>
<proteinExistence type="predicted"/>
<keyword evidence="3" id="KW-1185">Reference proteome</keyword>
<dbReference type="SUPFAM" id="SSF51905">
    <property type="entry name" value="FAD/NAD(P)-binding domain"/>
    <property type="match status" value="1"/>
</dbReference>
<evidence type="ECO:0000313" key="2">
    <source>
        <dbReference type="EMBL" id="WCL53296.1"/>
    </source>
</evidence>
<keyword evidence="1" id="KW-0560">Oxidoreductase</keyword>
<dbReference type="PANTHER" id="PTHR43539:SF78">
    <property type="entry name" value="FLAVIN-CONTAINING MONOOXYGENASE"/>
    <property type="match status" value="1"/>
</dbReference>
<dbReference type="Gene3D" id="3.50.50.60">
    <property type="entry name" value="FAD/NAD(P)-binding domain"/>
    <property type="match status" value="2"/>
</dbReference>
<dbReference type="InterPro" id="IPR050982">
    <property type="entry name" value="Auxin_biosynth/cation_transpt"/>
</dbReference>
<dbReference type="KEGG" id="gso:PH603_12190"/>
<dbReference type="Proteomes" id="UP001217500">
    <property type="component" value="Chromosome"/>
</dbReference>
<gene>
    <name evidence="2" type="ORF">PH603_12190</name>
</gene>
<organism evidence="2 3">
    <name type="scientific">Gimibacter soli</name>
    <dbReference type="NCBI Taxonomy" id="3024400"/>
    <lineage>
        <taxon>Bacteria</taxon>
        <taxon>Pseudomonadati</taxon>
        <taxon>Pseudomonadota</taxon>
        <taxon>Alphaproteobacteria</taxon>
        <taxon>Kordiimonadales</taxon>
        <taxon>Temperatibacteraceae</taxon>
        <taxon>Gimibacter</taxon>
    </lineage>
</organism>
<dbReference type="EMBL" id="CP116805">
    <property type="protein sequence ID" value="WCL53296.1"/>
    <property type="molecule type" value="Genomic_DNA"/>
</dbReference>
<sequence length="416" mass="45251">MRTTTTIIIGAGQAGLAMSYHLTAQSIDHVVLERGKVANSWRTERWDSLRLLTPNWQSRLPGYEYEGDMPDGYRTMEQTITFLAGYADRIKAPVETDTLVTAVEPTDGGYVVRTNKGDWQCAAVVIASGACNIANVPAMAADLPSDIRSITPMDYRSPAHLPEGGVLIVGASATGVQLASEIQLSGRPVTLAAGEHVRVPRTYRGRDIKWWMEATGILDEGLNEIDDIRRARRLPSLQLIGSPNQETISLNSLQTIGVMIAGRLMGLQDGRAQFSGALANLCAMADLKMNRLLAAIDKWVDEKGMADEVGEAYRLRPTHVPVDPPLMLDLKAAGIQTVLWATGYRPDYSWLKMPVLTPRGELRHNGGVVDAPGLYVLGLPFLRTRKSNFIDGVGNDARHLADHLARYLAGSASVAA</sequence>